<evidence type="ECO:0000313" key="3">
    <source>
        <dbReference type="Proteomes" id="UP001153076"/>
    </source>
</evidence>
<dbReference type="PANTHER" id="PTHR31296">
    <property type="entry name" value="UPF0565 PROTEIN C2ORF69"/>
    <property type="match status" value="1"/>
</dbReference>
<name>A0A9Q1KRB4_9CARY</name>
<dbReference type="EMBL" id="JAKOGI010000039">
    <property type="protein sequence ID" value="KAJ8447272.1"/>
    <property type="molecule type" value="Genomic_DNA"/>
</dbReference>
<sequence>MTRDFKPTSRESFFDSISEIHYVDVGLNSPGAYLTDKTVIESIAERVIQKDKPMRFVLPGTPRQWSGPRRAWIREEKDKFRWSLESESKRSGGRLRVLKCCSSTWHLHLVGMMSHTSEEFLHDDSIPELQGLTFTPETSSLLQGASSKVDENAAIVEPKGQAVDENPVVDNVGVAETSTNTVQHTSIKSPEVETKEGQIVEDSSIEKVASSGAVDVDANTGDKMAPVAVPTQGQNIDYSRRNR</sequence>
<dbReference type="PANTHER" id="PTHR31296:SF1">
    <property type="entry name" value="MITOCHONDRIAL PROTEIN C2ORF69"/>
    <property type="match status" value="1"/>
</dbReference>
<evidence type="ECO:0000313" key="2">
    <source>
        <dbReference type="EMBL" id="KAJ8447272.1"/>
    </source>
</evidence>
<comment type="caution">
    <text evidence="2">The sequence shown here is derived from an EMBL/GenBank/DDBJ whole genome shotgun (WGS) entry which is preliminary data.</text>
</comment>
<dbReference type="OrthoDB" id="419333at2759"/>
<proteinExistence type="predicted"/>
<dbReference type="Proteomes" id="UP001153076">
    <property type="component" value="Unassembled WGS sequence"/>
</dbReference>
<dbReference type="InterPro" id="IPR018881">
    <property type="entry name" value="C2orf69_mit"/>
</dbReference>
<protein>
    <submittedName>
        <fullName evidence="2">Uncharacterized protein</fullName>
    </submittedName>
</protein>
<gene>
    <name evidence="2" type="ORF">Cgig2_013049</name>
</gene>
<dbReference type="AlphaFoldDB" id="A0A9Q1KRB4"/>
<accession>A0A9Q1KRB4</accession>
<dbReference type="GO" id="GO:0005739">
    <property type="term" value="C:mitochondrion"/>
    <property type="evidence" value="ECO:0007669"/>
    <property type="project" value="TreeGrafter"/>
</dbReference>
<evidence type="ECO:0000256" key="1">
    <source>
        <dbReference type="SAM" id="MobiDB-lite"/>
    </source>
</evidence>
<feature type="region of interest" description="Disordered" evidence="1">
    <location>
        <begin position="211"/>
        <end position="243"/>
    </location>
</feature>
<organism evidence="2 3">
    <name type="scientific">Carnegiea gigantea</name>
    <dbReference type="NCBI Taxonomy" id="171969"/>
    <lineage>
        <taxon>Eukaryota</taxon>
        <taxon>Viridiplantae</taxon>
        <taxon>Streptophyta</taxon>
        <taxon>Embryophyta</taxon>
        <taxon>Tracheophyta</taxon>
        <taxon>Spermatophyta</taxon>
        <taxon>Magnoliopsida</taxon>
        <taxon>eudicotyledons</taxon>
        <taxon>Gunneridae</taxon>
        <taxon>Pentapetalae</taxon>
        <taxon>Caryophyllales</taxon>
        <taxon>Cactineae</taxon>
        <taxon>Cactaceae</taxon>
        <taxon>Cactoideae</taxon>
        <taxon>Echinocereeae</taxon>
        <taxon>Carnegiea</taxon>
    </lineage>
</organism>
<keyword evidence="3" id="KW-1185">Reference proteome</keyword>
<reference evidence="2" key="1">
    <citation type="submission" date="2022-04" db="EMBL/GenBank/DDBJ databases">
        <title>Carnegiea gigantea Genome sequencing and assembly v2.</title>
        <authorList>
            <person name="Copetti D."/>
            <person name="Sanderson M.J."/>
            <person name="Burquez A."/>
            <person name="Wojciechowski M.F."/>
        </authorList>
    </citation>
    <scope>NUCLEOTIDE SEQUENCE</scope>
    <source>
        <strain evidence="2">SGP5-SGP5p</strain>
        <tissue evidence="2">Aerial part</tissue>
    </source>
</reference>